<protein>
    <submittedName>
        <fullName evidence="2">Uncharacterized protein</fullName>
    </submittedName>
</protein>
<evidence type="ECO:0000313" key="3">
    <source>
        <dbReference type="Proteomes" id="UP000469890"/>
    </source>
</evidence>
<dbReference type="Proteomes" id="UP000469890">
    <property type="component" value="Unassembled WGS sequence"/>
</dbReference>
<feature type="compositionally biased region" description="Polar residues" evidence="1">
    <location>
        <begin position="9"/>
        <end position="30"/>
    </location>
</feature>
<evidence type="ECO:0000256" key="1">
    <source>
        <dbReference type="SAM" id="MobiDB-lite"/>
    </source>
</evidence>
<reference evidence="2 3" key="1">
    <citation type="submission" date="2019-09" db="EMBL/GenBank/DDBJ databases">
        <authorList>
            <consortium name="DOE Joint Genome Institute"/>
            <person name="Mondo S.J."/>
            <person name="Navarro-Mendoza M.I."/>
            <person name="Perez-Arques C."/>
            <person name="Panchal S."/>
            <person name="Nicolas F.E."/>
            <person name="Ganguly P."/>
            <person name="Pangilinan J."/>
            <person name="Grigoriev I."/>
            <person name="Heitman J."/>
            <person name="Sanya K."/>
            <person name="Garre V."/>
        </authorList>
    </citation>
    <scope>NUCLEOTIDE SEQUENCE [LARGE SCALE GENOMIC DNA]</scope>
    <source>
        <strain evidence="2 3">MU402</strain>
    </source>
</reference>
<organism evidence="2 3">
    <name type="scientific">Mucor circinelloides f. lusitanicus</name>
    <name type="common">Mucor racemosus var. lusitanicus</name>
    <dbReference type="NCBI Taxonomy" id="29924"/>
    <lineage>
        <taxon>Eukaryota</taxon>
        <taxon>Fungi</taxon>
        <taxon>Fungi incertae sedis</taxon>
        <taxon>Mucoromycota</taxon>
        <taxon>Mucoromycotina</taxon>
        <taxon>Mucoromycetes</taxon>
        <taxon>Mucorales</taxon>
        <taxon>Mucorineae</taxon>
        <taxon>Mucoraceae</taxon>
        <taxon>Mucor</taxon>
    </lineage>
</organism>
<proteinExistence type="predicted"/>
<dbReference type="AlphaFoldDB" id="A0A8H4EWI2"/>
<gene>
    <name evidence="2" type="ORF">FB192DRAFT_1347719</name>
</gene>
<accession>A0A8H4EWI2</accession>
<comment type="caution">
    <text evidence="2">The sequence shown here is derived from an EMBL/GenBank/DDBJ whole genome shotgun (WGS) entry which is preliminary data.</text>
</comment>
<sequence length="296" mass="33953">MSKRKAPQTLLQTQTKTMRINTRITRSMTEARSIDARDDQDGSAVLEPNEEEQDDESDSEPSDAQLPGGGSVSTTRNNPDVPFLFNLLKLAGVQEPRVFPKNRLPLSHGSSRLRFYDFIENNVNDKLLLVLAQDFHSLQLEAVNDLLAFTGFPKIRSIDEFRIVRFKENLLRLDESGVLQSIKKKIFAAYLKICRKRELPDSAGPPKNFDPEASYHLACDLCPGKEFSSMRQLKVHMFKEHPKEKIKCKNKKCTLTFESTSKMQEHYNNTRAGSIKASMRRHLRYYSHLTSWRAGF</sequence>
<evidence type="ECO:0000313" key="2">
    <source>
        <dbReference type="EMBL" id="KAF1796399.1"/>
    </source>
</evidence>
<name>A0A8H4EWI2_MUCCL</name>
<feature type="compositionally biased region" description="Acidic residues" evidence="1">
    <location>
        <begin position="48"/>
        <end position="61"/>
    </location>
</feature>
<feature type="region of interest" description="Disordered" evidence="1">
    <location>
        <begin position="1"/>
        <end position="77"/>
    </location>
</feature>
<dbReference type="EMBL" id="JAAECE010000012">
    <property type="protein sequence ID" value="KAF1796399.1"/>
    <property type="molecule type" value="Genomic_DNA"/>
</dbReference>